<gene>
    <name evidence="2" type="ORF">GIB67_032109</name>
</gene>
<protein>
    <recommendedName>
        <fullName evidence="1">Histidine kinase domain-containing protein</fullName>
    </recommendedName>
</protein>
<dbReference type="GO" id="GO:0051740">
    <property type="term" value="F:ethylene binding"/>
    <property type="evidence" value="ECO:0007669"/>
    <property type="project" value="TreeGrafter"/>
</dbReference>
<dbReference type="GO" id="GO:0046872">
    <property type="term" value="F:metal ion binding"/>
    <property type="evidence" value="ECO:0007669"/>
    <property type="project" value="UniProtKB-KW"/>
</dbReference>
<comment type="caution">
    <text evidence="2">The sequence shown here is derived from an EMBL/GenBank/DDBJ whole genome shotgun (WGS) entry which is preliminary data.</text>
</comment>
<dbReference type="PANTHER" id="PTHR24423:SF615">
    <property type="entry name" value="ETHYLENE RECEPTOR 1"/>
    <property type="match status" value="1"/>
</dbReference>
<dbReference type="GO" id="GO:0005524">
    <property type="term" value="F:ATP binding"/>
    <property type="evidence" value="ECO:0007669"/>
    <property type="project" value="UniProtKB-KW"/>
</dbReference>
<dbReference type="Gene3D" id="3.40.50.2300">
    <property type="match status" value="1"/>
</dbReference>
<dbReference type="Gene3D" id="3.30.565.10">
    <property type="entry name" value="Histidine kinase-like ATPase, C-terminal domain"/>
    <property type="match status" value="1"/>
</dbReference>
<dbReference type="PANTHER" id="PTHR24423">
    <property type="entry name" value="TWO-COMPONENT SENSOR HISTIDINE KINASE"/>
    <property type="match status" value="1"/>
</dbReference>
<dbReference type="AlphaFoldDB" id="A0A7J7MXB4"/>
<evidence type="ECO:0000259" key="1">
    <source>
        <dbReference type="PROSITE" id="PS50109"/>
    </source>
</evidence>
<dbReference type="InterPro" id="IPR003594">
    <property type="entry name" value="HATPase_dom"/>
</dbReference>
<dbReference type="OrthoDB" id="1652966at2759"/>
<sequence length="234" mass="25514">MVLTLPSDSERQWHVHELELIEVAADQVAVALLHAAILEESMRAWDHLEETNVSLDLLRREPKTAISPDLPEYVVGGEKLLIQTILNVVGNAVKFSKEGSISVSVKDSGSGISPQNIPKLFNKFTDCQSLTNKNSCGKGLGLAISKRFLSLMEGHIWIESECLGKGCTATFLVKLGIAERPKMATKGLLVHLGFDVTAVGSSEDCLRIFSHEHNVVFTDVGISEMDGYEVVSVL</sequence>
<dbReference type="SUPFAM" id="SSF52172">
    <property type="entry name" value="CheY-like"/>
    <property type="match status" value="1"/>
</dbReference>
<dbReference type="Pfam" id="PF02518">
    <property type="entry name" value="HATPase_c"/>
    <property type="match status" value="1"/>
</dbReference>
<dbReference type="InterPro" id="IPR036890">
    <property type="entry name" value="HATPase_C_sf"/>
</dbReference>
<dbReference type="InterPro" id="IPR005467">
    <property type="entry name" value="His_kinase_dom"/>
</dbReference>
<dbReference type="SUPFAM" id="SSF55874">
    <property type="entry name" value="ATPase domain of HSP90 chaperone/DNA topoisomerase II/histidine kinase"/>
    <property type="match status" value="1"/>
</dbReference>
<evidence type="ECO:0000313" key="3">
    <source>
        <dbReference type="Proteomes" id="UP000541444"/>
    </source>
</evidence>
<dbReference type="InterPro" id="IPR011006">
    <property type="entry name" value="CheY-like_superfamily"/>
</dbReference>
<dbReference type="EMBL" id="JACGCM010001193">
    <property type="protein sequence ID" value="KAF6159338.1"/>
    <property type="molecule type" value="Genomic_DNA"/>
</dbReference>
<name>A0A7J7MXB4_9MAGN</name>
<dbReference type="GO" id="GO:0038199">
    <property type="term" value="F:ethylene receptor activity"/>
    <property type="evidence" value="ECO:0007669"/>
    <property type="project" value="TreeGrafter"/>
</dbReference>
<dbReference type="GO" id="GO:0004672">
    <property type="term" value="F:protein kinase activity"/>
    <property type="evidence" value="ECO:0007669"/>
    <property type="project" value="UniProtKB-ARBA"/>
</dbReference>
<dbReference type="PRINTS" id="PR00344">
    <property type="entry name" value="BCTRLSENSOR"/>
</dbReference>
<dbReference type="SMART" id="SM00387">
    <property type="entry name" value="HATPase_c"/>
    <property type="match status" value="1"/>
</dbReference>
<organism evidence="2 3">
    <name type="scientific">Kingdonia uniflora</name>
    <dbReference type="NCBI Taxonomy" id="39325"/>
    <lineage>
        <taxon>Eukaryota</taxon>
        <taxon>Viridiplantae</taxon>
        <taxon>Streptophyta</taxon>
        <taxon>Embryophyta</taxon>
        <taxon>Tracheophyta</taxon>
        <taxon>Spermatophyta</taxon>
        <taxon>Magnoliopsida</taxon>
        <taxon>Ranunculales</taxon>
        <taxon>Circaeasteraceae</taxon>
        <taxon>Kingdonia</taxon>
    </lineage>
</organism>
<keyword evidence="3" id="KW-1185">Reference proteome</keyword>
<dbReference type="InterPro" id="IPR004358">
    <property type="entry name" value="Sig_transdc_His_kin-like_C"/>
</dbReference>
<proteinExistence type="predicted"/>
<reference evidence="2 3" key="1">
    <citation type="journal article" date="2020" name="IScience">
        <title>Genome Sequencing of the Endangered Kingdonia uniflora (Circaeasteraceae, Ranunculales) Reveals Potential Mechanisms of Evolutionary Specialization.</title>
        <authorList>
            <person name="Sun Y."/>
            <person name="Deng T."/>
            <person name="Zhang A."/>
            <person name="Moore M.J."/>
            <person name="Landis J.B."/>
            <person name="Lin N."/>
            <person name="Zhang H."/>
            <person name="Zhang X."/>
            <person name="Huang J."/>
            <person name="Zhang X."/>
            <person name="Sun H."/>
            <person name="Wang H."/>
        </authorList>
    </citation>
    <scope>NUCLEOTIDE SEQUENCE [LARGE SCALE GENOMIC DNA]</scope>
    <source>
        <strain evidence="2">TB1705</strain>
        <tissue evidence="2">Leaf</tissue>
    </source>
</reference>
<dbReference type="GO" id="GO:0005783">
    <property type="term" value="C:endoplasmic reticulum"/>
    <property type="evidence" value="ECO:0007669"/>
    <property type="project" value="TreeGrafter"/>
</dbReference>
<evidence type="ECO:0000313" key="2">
    <source>
        <dbReference type="EMBL" id="KAF6159338.1"/>
    </source>
</evidence>
<accession>A0A7J7MXB4</accession>
<dbReference type="Proteomes" id="UP000541444">
    <property type="component" value="Unassembled WGS sequence"/>
</dbReference>
<dbReference type="PROSITE" id="PS50109">
    <property type="entry name" value="HIS_KIN"/>
    <property type="match status" value="1"/>
</dbReference>
<feature type="domain" description="Histidine kinase" evidence="1">
    <location>
        <begin position="74"/>
        <end position="179"/>
    </location>
</feature>